<dbReference type="InterPro" id="IPR013498">
    <property type="entry name" value="Topo_IA_Znf"/>
</dbReference>
<dbReference type="GO" id="GO:0003677">
    <property type="term" value="F:DNA binding"/>
    <property type="evidence" value="ECO:0007669"/>
    <property type="project" value="InterPro"/>
</dbReference>
<dbReference type="InterPro" id="IPR000380">
    <property type="entry name" value="Topo_IA"/>
</dbReference>
<dbReference type="EMBL" id="LN554846">
    <property type="protein sequence ID" value="CED72654.1"/>
    <property type="molecule type" value="Genomic_DNA"/>
</dbReference>
<name>A0A090KM96_9GAMM</name>
<keyword evidence="3" id="KW-1185">Reference proteome</keyword>
<dbReference type="GeneID" id="28542212"/>
<sequence>MSGKIDKQLFKAHEHALEHENCPQCSGELTIRYGKRGPFLGCQNYPACDYIRPLKSNDGHIVKELGIPCPECENELVLRQGRYGMFIGCSSYPECSHIESLEQKKEDESKELIECPSCKKGLLHEKKSRFGKVFYACDGYPICRFAVNQEPVKGSCQKCNFSLLLKKEMASGTKIVCADKKCGATQENKE</sequence>
<feature type="domain" description="DNA topoisomerase type IA zn finger" evidence="1">
    <location>
        <begin position="68"/>
        <end position="103"/>
    </location>
</feature>
<dbReference type="OrthoDB" id="6412825at2"/>
<keyword evidence="2" id="KW-0413">Isomerase</keyword>
<accession>A0A090KM96</accession>
<evidence type="ECO:0000313" key="2">
    <source>
        <dbReference type="EMBL" id="CED72654.1"/>
    </source>
</evidence>
<dbReference type="HOGENOM" id="CLU_104661_0_0_6"/>
<dbReference type="PANTHER" id="PTHR42785">
    <property type="entry name" value="DNA TOPOISOMERASE, TYPE IA, CORE"/>
    <property type="match status" value="1"/>
</dbReference>
<dbReference type="SUPFAM" id="SSF57783">
    <property type="entry name" value="Zinc beta-ribbon"/>
    <property type="match status" value="2"/>
</dbReference>
<evidence type="ECO:0000259" key="1">
    <source>
        <dbReference type="Pfam" id="PF01396"/>
    </source>
</evidence>
<feature type="domain" description="DNA topoisomerase type IA zn finger" evidence="1">
    <location>
        <begin position="114"/>
        <end position="150"/>
    </location>
</feature>
<dbReference type="AlphaFoldDB" id="A0A090KM96"/>
<organism evidence="2 3">
    <name type="scientific">Aliivibrio wodanis</name>
    <dbReference type="NCBI Taxonomy" id="80852"/>
    <lineage>
        <taxon>Bacteria</taxon>
        <taxon>Pseudomonadati</taxon>
        <taxon>Pseudomonadota</taxon>
        <taxon>Gammaproteobacteria</taxon>
        <taxon>Vibrionales</taxon>
        <taxon>Vibrionaceae</taxon>
        <taxon>Aliivibrio</taxon>
    </lineage>
</organism>
<dbReference type="PATRIC" id="fig|80852.17.peg.2693"/>
<dbReference type="Proteomes" id="UP000032427">
    <property type="component" value="Chromosome 1"/>
</dbReference>
<feature type="domain" description="DNA topoisomerase type IA zn finger" evidence="1">
    <location>
        <begin position="20"/>
        <end position="57"/>
    </location>
</feature>
<dbReference type="Pfam" id="PF01396">
    <property type="entry name" value="Zn_ribbon_Top1"/>
    <property type="match status" value="3"/>
</dbReference>
<dbReference type="PANTHER" id="PTHR42785:SF1">
    <property type="entry name" value="DNA TOPOISOMERASE"/>
    <property type="match status" value="1"/>
</dbReference>
<dbReference type="KEGG" id="awd:AWOD_I_2603"/>
<gene>
    <name evidence="2" type="primary">yrdD</name>
    <name evidence="2" type="ORF">AWOD_I_2603</name>
</gene>
<dbReference type="EC" id="5.99.1.2" evidence="2"/>
<proteinExistence type="predicted"/>
<evidence type="ECO:0000313" key="3">
    <source>
        <dbReference type="Proteomes" id="UP000032427"/>
    </source>
</evidence>
<protein>
    <submittedName>
        <fullName evidence="2">DNA topoisomerase</fullName>
        <ecNumber evidence="2">5.99.1.2</ecNumber>
    </submittedName>
</protein>
<dbReference type="STRING" id="80852.AWOD_I_2603"/>
<dbReference type="GO" id="GO:0005694">
    <property type="term" value="C:chromosome"/>
    <property type="evidence" value="ECO:0007669"/>
    <property type="project" value="InterPro"/>
</dbReference>
<dbReference type="GO" id="GO:0006265">
    <property type="term" value="P:DNA topological change"/>
    <property type="evidence" value="ECO:0007669"/>
    <property type="project" value="InterPro"/>
</dbReference>
<reference evidence="3" key="1">
    <citation type="submission" date="2014-09" db="EMBL/GenBank/DDBJ databases">
        <authorList>
            <person name="Hjerde E."/>
        </authorList>
    </citation>
    <scope>NUCLEOTIDE SEQUENCE [LARGE SCALE GENOMIC DNA]</scope>
    <source>
        <strain evidence="3">06/09/139</strain>
    </source>
</reference>
<dbReference type="GO" id="GO:0003917">
    <property type="term" value="F:DNA topoisomerase type I (single strand cut, ATP-independent) activity"/>
    <property type="evidence" value="ECO:0007669"/>
    <property type="project" value="InterPro"/>
</dbReference>
<dbReference type="Gene3D" id="3.30.65.10">
    <property type="entry name" value="Bacterial Topoisomerase I, domain 1"/>
    <property type="match status" value="3"/>
</dbReference>